<comment type="caution">
    <text evidence="20">The sequence shown here is derived from an EMBL/GenBank/DDBJ whole genome shotgun (WGS) entry which is preliminary data.</text>
</comment>
<evidence type="ECO:0000256" key="15">
    <source>
        <dbReference type="ARBA" id="ARBA00049535"/>
    </source>
</evidence>
<protein>
    <recommendedName>
        <fullName evidence="14">Ribose-phosphate pyrophosphokinase 1</fullName>
        <ecNumber evidence="4">2.7.6.1</ecNumber>
    </recommendedName>
    <alternativeName>
        <fullName evidence="16">Phosphoribosyl pyrophosphate synthase 1</fullName>
    </alternativeName>
</protein>
<dbReference type="EC" id="2.7.6.1" evidence="4"/>
<keyword evidence="7 20" id="KW-0808">Transferase</keyword>
<evidence type="ECO:0000256" key="6">
    <source>
        <dbReference type="ARBA" id="ARBA00022553"/>
    </source>
</evidence>
<dbReference type="GO" id="GO:0009156">
    <property type="term" value="P:ribonucleoside monophosphate biosynthetic process"/>
    <property type="evidence" value="ECO:0007669"/>
    <property type="project" value="InterPro"/>
</dbReference>
<dbReference type="InterPro" id="IPR005946">
    <property type="entry name" value="Rib-P_diPkinase"/>
</dbReference>
<dbReference type="InterPro" id="IPR029057">
    <property type="entry name" value="PRTase-like"/>
</dbReference>
<evidence type="ECO:0000256" key="12">
    <source>
        <dbReference type="ARBA" id="ARBA00022840"/>
    </source>
</evidence>
<dbReference type="OrthoDB" id="413572at2759"/>
<comment type="catalytic activity">
    <reaction evidence="15">
        <text>D-ribose 5-phosphate + ATP = 5-phospho-alpha-D-ribose 1-diphosphate + AMP + H(+)</text>
        <dbReference type="Rhea" id="RHEA:15609"/>
        <dbReference type="ChEBI" id="CHEBI:15378"/>
        <dbReference type="ChEBI" id="CHEBI:30616"/>
        <dbReference type="ChEBI" id="CHEBI:58017"/>
        <dbReference type="ChEBI" id="CHEBI:78346"/>
        <dbReference type="ChEBI" id="CHEBI:456215"/>
        <dbReference type="EC" id="2.7.6.1"/>
    </reaction>
</comment>
<evidence type="ECO:0000256" key="1">
    <source>
        <dbReference type="ARBA" id="ARBA00004496"/>
    </source>
</evidence>
<dbReference type="GO" id="GO:0005524">
    <property type="term" value="F:ATP binding"/>
    <property type="evidence" value="ECO:0007669"/>
    <property type="project" value="UniProtKB-KW"/>
</dbReference>
<evidence type="ECO:0000256" key="10">
    <source>
        <dbReference type="ARBA" id="ARBA00022741"/>
    </source>
</evidence>
<evidence type="ECO:0000313" key="19">
    <source>
        <dbReference type="EMBL" id="KAJ1910134.1"/>
    </source>
</evidence>
<dbReference type="Pfam" id="PF13793">
    <property type="entry name" value="Pribosyltran_N"/>
    <property type="match status" value="1"/>
</dbReference>
<dbReference type="PROSITE" id="PS00114">
    <property type="entry name" value="PRPP_SYNTHASE"/>
    <property type="match status" value="1"/>
</dbReference>
<dbReference type="GO" id="GO:0006015">
    <property type="term" value="P:5-phosphoribose 1-diphosphate biosynthetic process"/>
    <property type="evidence" value="ECO:0007669"/>
    <property type="project" value="TreeGrafter"/>
</dbReference>
<keyword evidence="5" id="KW-0963">Cytoplasm</keyword>
<feature type="domain" description="Ribose-phosphate pyrophosphokinase N-terminal" evidence="18">
    <location>
        <begin position="5"/>
        <end position="120"/>
    </location>
</feature>
<evidence type="ECO:0000256" key="3">
    <source>
        <dbReference type="ARBA" id="ARBA00006478"/>
    </source>
</evidence>
<keyword evidence="12" id="KW-0067">ATP-binding</keyword>
<dbReference type="InterPro" id="IPR029099">
    <property type="entry name" value="Pribosyltran_N"/>
</dbReference>
<dbReference type="SUPFAM" id="SSF53271">
    <property type="entry name" value="PRTase-like"/>
    <property type="match status" value="2"/>
</dbReference>
<dbReference type="GO" id="GO:0002189">
    <property type="term" value="C:ribose phosphate diphosphokinase complex"/>
    <property type="evidence" value="ECO:0007669"/>
    <property type="project" value="UniProtKB-ARBA"/>
</dbReference>
<keyword evidence="21" id="KW-1185">Reference proteome</keyword>
<evidence type="ECO:0000256" key="13">
    <source>
        <dbReference type="ARBA" id="ARBA00022842"/>
    </source>
</evidence>
<keyword evidence="10" id="KW-0547">Nucleotide-binding</keyword>
<dbReference type="GO" id="GO:0004749">
    <property type="term" value="F:ribose phosphate diphosphokinase activity"/>
    <property type="evidence" value="ECO:0007669"/>
    <property type="project" value="UniProtKB-EC"/>
</dbReference>
<dbReference type="FunFam" id="3.40.50.2020:FF:000017">
    <property type="entry name" value="Ribose-phosphate pyrophosphokinase 1"/>
    <property type="match status" value="1"/>
</dbReference>
<keyword evidence="13" id="KW-0460">Magnesium</keyword>
<dbReference type="Proteomes" id="UP001150569">
    <property type="component" value="Unassembled WGS sequence"/>
</dbReference>
<dbReference type="Pfam" id="PF14572">
    <property type="entry name" value="Pribosyl_synth"/>
    <property type="match status" value="1"/>
</dbReference>
<dbReference type="FunFam" id="3.40.50.2020:FF:000043">
    <property type="entry name" value="Ribose-phosphate pyrophosphokinase 1"/>
    <property type="match status" value="1"/>
</dbReference>
<dbReference type="EMBL" id="JANBPT010000169">
    <property type="protein sequence ID" value="KAJ1926439.1"/>
    <property type="molecule type" value="Genomic_DNA"/>
</dbReference>
<evidence type="ECO:0000256" key="11">
    <source>
        <dbReference type="ARBA" id="ARBA00022777"/>
    </source>
</evidence>
<dbReference type="GO" id="GO:0006164">
    <property type="term" value="P:purine nucleotide biosynthetic process"/>
    <property type="evidence" value="ECO:0007669"/>
    <property type="project" value="TreeGrafter"/>
</dbReference>
<gene>
    <name evidence="20" type="primary">PRS1_1</name>
    <name evidence="19" type="synonym">PRS1_2</name>
    <name evidence="20" type="ORF">IWQ60_003785</name>
    <name evidence="19" type="ORF">IWQ60_010819</name>
</gene>
<evidence type="ECO:0000259" key="18">
    <source>
        <dbReference type="Pfam" id="PF13793"/>
    </source>
</evidence>
<evidence type="ECO:0000313" key="21">
    <source>
        <dbReference type="Proteomes" id="UP001150569"/>
    </source>
</evidence>
<dbReference type="CDD" id="cd06223">
    <property type="entry name" value="PRTases_typeI"/>
    <property type="match status" value="1"/>
</dbReference>
<evidence type="ECO:0000313" key="20">
    <source>
        <dbReference type="EMBL" id="KAJ1926439.1"/>
    </source>
</evidence>
<comment type="pathway">
    <text evidence="2">Metabolic intermediate biosynthesis; 5-phospho-alpha-D-ribose 1-diphosphate biosynthesis; 5-phospho-alpha-D-ribose 1-diphosphate from D-ribose 5-phosphate (route I): step 1/1.</text>
</comment>
<keyword evidence="9" id="KW-0545">Nucleotide biosynthesis</keyword>
<dbReference type="Gene3D" id="3.40.50.2020">
    <property type="match status" value="4"/>
</dbReference>
<evidence type="ECO:0000256" key="16">
    <source>
        <dbReference type="ARBA" id="ARBA00077829"/>
    </source>
</evidence>
<sequence length="374" mass="40384">MKQAAIFSGSSHPALTKLICDRLGLQAAPAKLKRSSNHENSVELQVSVRDKDVYVIQSGSHLVNDHIMELLILIHACRIASARKITAVLPYFPYSKQSKMKKKRGPITAKLLANMLSVAGVDHVITMDLHASQMQGFFRRPIDNLYAEPSVAKWIMENIPNYHEAVVVAKNAGGAKRVTSLADSLNVDFALIHSNHSSRPHVCLAPVRSFGSALDLRAGSEVHLDSDENLDSDGNQTDVESGGSGAVSTTPAAEGPQPLMTLVGDVQGKLVLLMDDMIDSSNSFLNAAQFLRTQCHARAVYIVAVHGVLSGSALAHIERCPDVDRLIISNTLPLETGTTGASKVSEIDVSNVFAEAIRRTHNGESISYLFQHPA</sequence>
<dbReference type="NCBIfam" id="TIGR01251">
    <property type="entry name" value="ribP_PPkin"/>
    <property type="match status" value="1"/>
</dbReference>
<reference evidence="20" key="1">
    <citation type="submission" date="2022-07" db="EMBL/GenBank/DDBJ databases">
        <title>Phylogenomic reconstructions and comparative analyses of Kickxellomycotina fungi.</title>
        <authorList>
            <person name="Reynolds N.K."/>
            <person name="Stajich J.E."/>
            <person name="Barry K."/>
            <person name="Grigoriev I.V."/>
            <person name="Crous P."/>
            <person name="Smith M.E."/>
        </authorList>
    </citation>
    <scope>NUCLEOTIDE SEQUENCE</scope>
    <source>
        <strain evidence="20">RSA 861</strain>
    </source>
</reference>
<keyword evidence="8" id="KW-0479">Metal-binding</keyword>
<dbReference type="PANTHER" id="PTHR10210">
    <property type="entry name" value="RIBOSE-PHOSPHATE DIPHOSPHOKINASE FAMILY MEMBER"/>
    <property type="match status" value="1"/>
</dbReference>
<evidence type="ECO:0000256" key="14">
    <source>
        <dbReference type="ARBA" id="ARBA00040334"/>
    </source>
</evidence>
<evidence type="ECO:0000256" key="4">
    <source>
        <dbReference type="ARBA" id="ARBA00013247"/>
    </source>
</evidence>
<evidence type="ECO:0000256" key="2">
    <source>
        <dbReference type="ARBA" id="ARBA00004996"/>
    </source>
</evidence>
<dbReference type="InterPro" id="IPR000836">
    <property type="entry name" value="PRTase_dom"/>
</dbReference>
<dbReference type="GO" id="GO:0016301">
    <property type="term" value="F:kinase activity"/>
    <property type="evidence" value="ECO:0007669"/>
    <property type="project" value="UniProtKB-KW"/>
</dbReference>
<comment type="subcellular location">
    <subcellularLocation>
        <location evidence="1">Cytoplasm</location>
    </subcellularLocation>
</comment>
<organism evidence="20 21">
    <name type="scientific">Tieghemiomyces parasiticus</name>
    <dbReference type="NCBI Taxonomy" id="78921"/>
    <lineage>
        <taxon>Eukaryota</taxon>
        <taxon>Fungi</taxon>
        <taxon>Fungi incertae sedis</taxon>
        <taxon>Zoopagomycota</taxon>
        <taxon>Kickxellomycotina</taxon>
        <taxon>Dimargaritomycetes</taxon>
        <taxon>Dimargaritales</taxon>
        <taxon>Dimargaritaceae</taxon>
        <taxon>Tieghemiomyces</taxon>
    </lineage>
</organism>
<dbReference type="GO" id="GO:0005737">
    <property type="term" value="C:cytoplasm"/>
    <property type="evidence" value="ECO:0007669"/>
    <property type="project" value="UniProtKB-SubCell"/>
</dbReference>
<keyword evidence="6" id="KW-0597">Phosphoprotein</keyword>
<evidence type="ECO:0000256" key="8">
    <source>
        <dbReference type="ARBA" id="ARBA00022723"/>
    </source>
</evidence>
<dbReference type="SMART" id="SM01400">
    <property type="entry name" value="Pribosyltran_N"/>
    <property type="match status" value="1"/>
</dbReference>
<proteinExistence type="inferred from homology"/>
<dbReference type="InterPro" id="IPR000842">
    <property type="entry name" value="PRib_PP_synth_CS"/>
</dbReference>
<evidence type="ECO:0000256" key="17">
    <source>
        <dbReference type="SAM" id="MobiDB-lite"/>
    </source>
</evidence>
<dbReference type="PANTHER" id="PTHR10210:SF57">
    <property type="entry name" value="RIBOSE-PHOSPHATE DIPHOSPHOKINASE"/>
    <property type="match status" value="1"/>
</dbReference>
<dbReference type="GO" id="GO:0000287">
    <property type="term" value="F:magnesium ion binding"/>
    <property type="evidence" value="ECO:0007669"/>
    <property type="project" value="InterPro"/>
</dbReference>
<feature type="region of interest" description="Disordered" evidence="17">
    <location>
        <begin position="225"/>
        <end position="256"/>
    </location>
</feature>
<evidence type="ECO:0000256" key="5">
    <source>
        <dbReference type="ARBA" id="ARBA00022490"/>
    </source>
</evidence>
<comment type="similarity">
    <text evidence="3">Belongs to the ribose-phosphate pyrophosphokinase family.</text>
</comment>
<dbReference type="EMBL" id="JANBPT010001091">
    <property type="protein sequence ID" value="KAJ1910134.1"/>
    <property type="molecule type" value="Genomic_DNA"/>
</dbReference>
<keyword evidence="11" id="KW-0418">Kinase</keyword>
<name>A0A9W8DW42_9FUNG</name>
<evidence type="ECO:0000256" key="9">
    <source>
        <dbReference type="ARBA" id="ARBA00022727"/>
    </source>
</evidence>
<dbReference type="AlphaFoldDB" id="A0A9W8DW42"/>
<accession>A0A9W8DW42</accession>
<evidence type="ECO:0000256" key="7">
    <source>
        <dbReference type="ARBA" id="ARBA00022679"/>
    </source>
</evidence>